<feature type="compositionally biased region" description="Basic and acidic residues" evidence="1">
    <location>
        <begin position="48"/>
        <end position="58"/>
    </location>
</feature>
<sequence>MALPSYFKSVPRSGRESQAHRQCPAVAQDGIAPDEYPTFTRPSSPELDGSKRYTDDAPKRKRTHPWTFRRDSNSESGDDCDRPLARRLSRKASTVLHKFTPQRTRSDASSARAQSLPEGPEEADEHVEPVAKRRHFSAERRRSSLQKLKDLINKVHKDSAAPTKTFLPAPPLDEDDRDMGLMQRSCSGKAPSLAAEDPELIYMAGALPAPASEDSSGDGNGIGNGNISLDPLLNPNLTESKHRKASTAAASLDSDYWVNAATAATSIDVDMDDGREVGLLPPASLTGYSPPPNPKNKRARHYPYNALPNFPNRRNSLKRQFSLSSKSQRRDMTTALSNRHIAPWDPLSTTSSVTQPDSTSVIGVLPSLSSETTISHISIPTFNLPQSPASHPEGTDQCPASPSNPPTEASEEKAGSTFTPPSPCTVPPPSTEPHVSETYVSLPALHQRDTLNVPDVDTHPSTAADSTFSGEELRLRRSGSLRRSASALTLDGMEGLEGFEYVQRALGWSGNCGCVREGCGCEERGRR</sequence>
<gene>
    <name evidence="2" type="ORF">N0V89_012015</name>
</gene>
<feature type="compositionally biased region" description="Pro residues" evidence="1">
    <location>
        <begin position="420"/>
        <end position="431"/>
    </location>
</feature>
<feature type="region of interest" description="Disordered" evidence="1">
    <location>
        <begin position="1"/>
        <end position="192"/>
    </location>
</feature>
<accession>A0A9W8XBA1</accession>
<feature type="region of interest" description="Disordered" evidence="1">
    <location>
        <begin position="380"/>
        <end position="436"/>
    </location>
</feature>
<dbReference type="Proteomes" id="UP001140513">
    <property type="component" value="Unassembled WGS sequence"/>
</dbReference>
<feature type="compositionally biased region" description="Polar residues" evidence="1">
    <location>
        <begin position="459"/>
        <end position="468"/>
    </location>
</feature>
<dbReference type="EMBL" id="JAPEUX010000009">
    <property type="protein sequence ID" value="KAJ4345879.1"/>
    <property type="molecule type" value="Genomic_DNA"/>
</dbReference>
<reference evidence="2" key="1">
    <citation type="submission" date="2022-10" db="EMBL/GenBank/DDBJ databases">
        <title>Tapping the CABI collections for fungal endophytes: first genome assemblies for Collariella, Neodidymelliopsis, Ascochyta clinopodiicola, Didymella pomorum, Didymosphaeria variabile, Neocosmospora piperis and Neocucurbitaria cava.</title>
        <authorList>
            <person name="Hill R."/>
        </authorList>
    </citation>
    <scope>NUCLEOTIDE SEQUENCE</scope>
    <source>
        <strain evidence="2">IMI 356815</strain>
    </source>
</reference>
<organism evidence="2 3">
    <name type="scientific">Didymosphaeria variabile</name>
    <dbReference type="NCBI Taxonomy" id="1932322"/>
    <lineage>
        <taxon>Eukaryota</taxon>
        <taxon>Fungi</taxon>
        <taxon>Dikarya</taxon>
        <taxon>Ascomycota</taxon>
        <taxon>Pezizomycotina</taxon>
        <taxon>Dothideomycetes</taxon>
        <taxon>Pleosporomycetidae</taxon>
        <taxon>Pleosporales</taxon>
        <taxon>Massarineae</taxon>
        <taxon>Didymosphaeriaceae</taxon>
        <taxon>Didymosphaeria</taxon>
    </lineage>
</organism>
<feature type="compositionally biased region" description="Basic and acidic residues" evidence="1">
    <location>
        <begin position="126"/>
        <end position="159"/>
    </location>
</feature>
<protein>
    <submittedName>
        <fullName evidence="2">Uncharacterized protein</fullName>
    </submittedName>
</protein>
<dbReference type="GeneID" id="80915545"/>
<dbReference type="OrthoDB" id="3790550at2759"/>
<feature type="compositionally biased region" description="Polar residues" evidence="1">
    <location>
        <begin position="380"/>
        <end position="389"/>
    </location>
</feature>
<feature type="compositionally biased region" description="Basic and acidic residues" evidence="1">
    <location>
        <begin position="68"/>
        <end position="84"/>
    </location>
</feature>
<evidence type="ECO:0000313" key="2">
    <source>
        <dbReference type="EMBL" id="KAJ4345879.1"/>
    </source>
</evidence>
<feature type="compositionally biased region" description="Polar residues" evidence="1">
    <location>
        <begin position="101"/>
        <end position="113"/>
    </location>
</feature>
<proteinExistence type="predicted"/>
<feature type="region of interest" description="Disordered" evidence="1">
    <location>
        <begin position="319"/>
        <end position="359"/>
    </location>
</feature>
<comment type="caution">
    <text evidence="2">The sequence shown here is derived from an EMBL/GenBank/DDBJ whole genome shotgun (WGS) entry which is preliminary data.</text>
</comment>
<keyword evidence="3" id="KW-1185">Reference proteome</keyword>
<dbReference type="RefSeq" id="XP_056066043.1">
    <property type="nucleotide sequence ID" value="XM_056220740.1"/>
</dbReference>
<feature type="region of interest" description="Disordered" evidence="1">
    <location>
        <begin position="452"/>
        <end position="471"/>
    </location>
</feature>
<feature type="compositionally biased region" description="Polar residues" evidence="1">
    <location>
        <begin position="347"/>
        <end position="359"/>
    </location>
</feature>
<name>A0A9W8XBA1_9PLEO</name>
<dbReference type="AlphaFoldDB" id="A0A9W8XBA1"/>
<evidence type="ECO:0000313" key="3">
    <source>
        <dbReference type="Proteomes" id="UP001140513"/>
    </source>
</evidence>
<evidence type="ECO:0000256" key="1">
    <source>
        <dbReference type="SAM" id="MobiDB-lite"/>
    </source>
</evidence>